<dbReference type="EMBL" id="JFBX01000594">
    <property type="protein sequence ID" value="KXH34055.1"/>
    <property type="molecule type" value="Genomic_DNA"/>
</dbReference>
<accession>A0A135SDT3</accession>
<gene>
    <name evidence="1" type="ORF">CSIM01_02390</name>
</gene>
<proteinExistence type="predicted"/>
<evidence type="ECO:0000313" key="1">
    <source>
        <dbReference type="EMBL" id="KXH34055.1"/>
    </source>
</evidence>
<organism evidence="1 2">
    <name type="scientific">Colletotrichum simmondsii</name>
    <dbReference type="NCBI Taxonomy" id="703756"/>
    <lineage>
        <taxon>Eukaryota</taxon>
        <taxon>Fungi</taxon>
        <taxon>Dikarya</taxon>
        <taxon>Ascomycota</taxon>
        <taxon>Pezizomycotina</taxon>
        <taxon>Sordariomycetes</taxon>
        <taxon>Hypocreomycetidae</taxon>
        <taxon>Glomerellales</taxon>
        <taxon>Glomerellaceae</taxon>
        <taxon>Colletotrichum</taxon>
        <taxon>Colletotrichum acutatum species complex</taxon>
    </lineage>
</organism>
<keyword evidence="2" id="KW-1185">Reference proteome</keyword>
<protein>
    <submittedName>
        <fullName evidence="1">Uncharacterized protein</fullName>
    </submittedName>
</protein>
<dbReference type="Proteomes" id="UP000070328">
    <property type="component" value="Unassembled WGS sequence"/>
</dbReference>
<sequence length="192" mass="21266">MRNHPCFFLAVSTHIHTGREGKKEEILTEQLRLRELLPLLQKARSQKVRPTPPSHFPIASPARGLTPGLRLSRDGYACGTGLSFFLTRLLAVSQTLSLSSHSHSHSLHFSCLVRKNLRHPSRTSLTVLAFLRTNTAGQYALVLSFPRLHPLLLATTSTPAPTPARTSRLSPPYGYFTSETLVLDSVRDHTGP</sequence>
<comment type="caution">
    <text evidence="1">The sequence shown here is derived from an EMBL/GenBank/DDBJ whole genome shotgun (WGS) entry which is preliminary data.</text>
</comment>
<name>A0A135SDT3_9PEZI</name>
<reference evidence="1 2" key="1">
    <citation type="submission" date="2014-02" db="EMBL/GenBank/DDBJ databases">
        <title>The genome sequence of Colletotrichum simmondsii CBS122122.</title>
        <authorList>
            <person name="Baroncelli R."/>
            <person name="Thon M.R."/>
        </authorList>
    </citation>
    <scope>NUCLEOTIDE SEQUENCE [LARGE SCALE GENOMIC DNA]</scope>
    <source>
        <strain evidence="1 2">CBS122122</strain>
    </source>
</reference>
<evidence type="ECO:0000313" key="2">
    <source>
        <dbReference type="Proteomes" id="UP000070328"/>
    </source>
</evidence>
<dbReference type="AlphaFoldDB" id="A0A135SDT3"/>